<keyword evidence="2" id="KW-1185">Reference proteome</keyword>
<gene>
    <name evidence="1" type="ORF">ACH5RR_002063</name>
</gene>
<protein>
    <submittedName>
        <fullName evidence="1">Uncharacterized protein</fullName>
    </submittedName>
</protein>
<dbReference type="Proteomes" id="UP001630127">
    <property type="component" value="Unassembled WGS sequence"/>
</dbReference>
<comment type="caution">
    <text evidence="1">The sequence shown here is derived from an EMBL/GenBank/DDBJ whole genome shotgun (WGS) entry which is preliminary data.</text>
</comment>
<organism evidence="1 2">
    <name type="scientific">Cinchona calisaya</name>
    <dbReference type="NCBI Taxonomy" id="153742"/>
    <lineage>
        <taxon>Eukaryota</taxon>
        <taxon>Viridiplantae</taxon>
        <taxon>Streptophyta</taxon>
        <taxon>Embryophyta</taxon>
        <taxon>Tracheophyta</taxon>
        <taxon>Spermatophyta</taxon>
        <taxon>Magnoliopsida</taxon>
        <taxon>eudicotyledons</taxon>
        <taxon>Gunneridae</taxon>
        <taxon>Pentapetalae</taxon>
        <taxon>asterids</taxon>
        <taxon>lamiids</taxon>
        <taxon>Gentianales</taxon>
        <taxon>Rubiaceae</taxon>
        <taxon>Cinchonoideae</taxon>
        <taxon>Cinchoneae</taxon>
        <taxon>Cinchona</taxon>
    </lineage>
</organism>
<sequence length="111" mass="12987">MIWLACLRMQWVVEESFPKPSNIPNSYDEANKMTEDLGFTYPRIELIFYQELDDRSLGDNRCSGWVRQEVEETTVANKDIAVDSVGIEDLEEDPCFFFFIYLFLISLVEVT</sequence>
<reference evidence="1 2" key="1">
    <citation type="submission" date="2024-11" db="EMBL/GenBank/DDBJ databases">
        <title>A near-complete genome assembly of Cinchona calisaya.</title>
        <authorList>
            <person name="Lian D.C."/>
            <person name="Zhao X.W."/>
            <person name="Wei L."/>
        </authorList>
    </citation>
    <scope>NUCLEOTIDE SEQUENCE [LARGE SCALE GENOMIC DNA]</scope>
    <source>
        <tissue evidence="1">Nenye</tissue>
    </source>
</reference>
<name>A0ABD3B565_9GENT</name>
<dbReference type="AlphaFoldDB" id="A0ABD3B565"/>
<proteinExistence type="predicted"/>
<evidence type="ECO:0000313" key="1">
    <source>
        <dbReference type="EMBL" id="KAL3538697.1"/>
    </source>
</evidence>
<dbReference type="EMBL" id="JBJUIK010000001">
    <property type="protein sequence ID" value="KAL3538697.1"/>
    <property type="molecule type" value="Genomic_DNA"/>
</dbReference>
<accession>A0ABD3B565</accession>
<evidence type="ECO:0000313" key="2">
    <source>
        <dbReference type="Proteomes" id="UP001630127"/>
    </source>
</evidence>